<dbReference type="AlphaFoldDB" id="A0A814ZV70"/>
<dbReference type="GO" id="GO:0003824">
    <property type="term" value="F:catalytic activity"/>
    <property type="evidence" value="ECO:0007669"/>
    <property type="project" value="InterPro"/>
</dbReference>
<dbReference type="GO" id="GO:0009116">
    <property type="term" value="P:nucleoside metabolic process"/>
    <property type="evidence" value="ECO:0007669"/>
    <property type="project" value="InterPro"/>
</dbReference>
<accession>A0A814ZV70</accession>
<dbReference type="InterPro" id="IPR055121">
    <property type="entry name" value="HTH_69"/>
</dbReference>
<evidence type="ECO:0000313" key="3">
    <source>
        <dbReference type="Proteomes" id="UP000663889"/>
    </source>
</evidence>
<dbReference type="InterPro" id="IPR035994">
    <property type="entry name" value="Nucleoside_phosphorylase_sf"/>
</dbReference>
<evidence type="ECO:0000259" key="1">
    <source>
        <dbReference type="Pfam" id="PF22979"/>
    </source>
</evidence>
<comment type="caution">
    <text evidence="2">The sequence shown here is derived from an EMBL/GenBank/DDBJ whole genome shotgun (WGS) entry which is preliminary data.</text>
</comment>
<dbReference type="Pfam" id="PF22979">
    <property type="entry name" value="HTH_69"/>
    <property type="match status" value="1"/>
</dbReference>
<reference evidence="2" key="1">
    <citation type="submission" date="2021-02" db="EMBL/GenBank/DDBJ databases">
        <authorList>
            <person name="Nowell W R."/>
        </authorList>
    </citation>
    <scope>NUCLEOTIDE SEQUENCE</scope>
</reference>
<dbReference type="Gene3D" id="3.40.50.1580">
    <property type="entry name" value="Nucleoside phosphorylase domain"/>
    <property type="match status" value="1"/>
</dbReference>
<organism evidence="2 3">
    <name type="scientific">Rotaria sordida</name>
    <dbReference type="NCBI Taxonomy" id="392033"/>
    <lineage>
        <taxon>Eukaryota</taxon>
        <taxon>Metazoa</taxon>
        <taxon>Spiralia</taxon>
        <taxon>Gnathifera</taxon>
        <taxon>Rotifera</taxon>
        <taxon>Eurotatoria</taxon>
        <taxon>Bdelloidea</taxon>
        <taxon>Philodinida</taxon>
        <taxon>Philodinidae</taxon>
        <taxon>Rotaria</taxon>
    </lineage>
</organism>
<proteinExistence type="predicted"/>
<protein>
    <recommendedName>
        <fullName evidence="1">Winged helix-turn-helix domain-containing protein</fullName>
    </recommendedName>
</protein>
<gene>
    <name evidence="2" type="ORF">SEV965_LOCUS23623</name>
</gene>
<dbReference type="Proteomes" id="UP000663889">
    <property type="component" value="Unassembled WGS sequence"/>
</dbReference>
<dbReference type="SUPFAM" id="SSF53167">
    <property type="entry name" value="Purine and uridine phosphorylases"/>
    <property type="match status" value="1"/>
</dbReference>
<dbReference type="PANTHER" id="PTHR47705">
    <property type="entry name" value="AGAP000321-PA"/>
    <property type="match status" value="1"/>
</dbReference>
<name>A0A814ZV70_9BILA</name>
<dbReference type="PANTHER" id="PTHR47705:SF1">
    <property type="entry name" value="PNP_UDP_1 DOMAIN-CONTAINING PROTEIN"/>
    <property type="match status" value="1"/>
</dbReference>
<feature type="domain" description="Winged helix-turn-helix" evidence="1">
    <location>
        <begin position="178"/>
        <end position="237"/>
    </location>
</feature>
<sequence>MSNQQYQPRGAKEYVILIPLQKTSTINIVLIERRKVNDITDKNILHIGSGRNVDFIIYKNSLPAQPDNEPVQFSSQFKVFMIDKKTQEFHQENRILRLWFYSLTQNQCLYDANELIRLLFKSDEFPRDYFSFIKRLMELLRMFTRIRKIELEIQTLNENTLDIDHPMYEKNPGRYADLIKEKLLDLLEQAFPNPMFVNDLAKYVECDGQTVFEYLVELEDKNLVKHLDQDGQQWTRIIIAAQEEDTHKVILYKSISELSSSFQPTIAIITVNYFEKLAVDAMIQNKVTFVRHKAGESNVYTIGTIGSHHVVSTKLPLIGRSRTAQISTGSTTTRLLGTFQHVQHVFIIGCAGGVPHYTDATKHVRRGDIIVGYPNEEDYVYGIYEAEQSSEGYEFVSTCYKPKSFQLYQLIEPIKENYQQTYLNRLSTHQYPWEKFLEEGIKYLLSHNIDCLPPNNDRLYIKMENNEIVEVKHPDQNKKKDYYRPTIRFGMIAGGKNILTNDYLKSTLCDRCNVLCFDSEIDQVIAAIQGNRTESFMIIRGVSDYHDGTLNKEWQPFSSLCAAAFMKTIIYKIPKPSRQKPNSHSNSEHDDDIL</sequence>
<dbReference type="EMBL" id="CAJNOU010001760">
    <property type="protein sequence ID" value="CAF1248820.1"/>
    <property type="molecule type" value="Genomic_DNA"/>
</dbReference>
<evidence type="ECO:0000313" key="2">
    <source>
        <dbReference type="EMBL" id="CAF1248820.1"/>
    </source>
</evidence>